<gene>
    <name evidence="2" type="ORF">M408DRAFT_259334</name>
</gene>
<proteinExistence type="predicted"/>
<keyword evidence="1" id="KW-0472">Membrane</keyword>
<evidence type="ECO:0000256" key="1">
    <source>
        <dbReference type="SAM" id="Phobius"/>
    </source>
</evidence>
<feature type="transmembrane region" description="Helical" evidence="1">
    <location>
        <begin position="21"/>
        <end position="42"/>
    </location>
</feature>
<sequence length="91" mass="9958">MQGGIGSRSRQPANHRVGRRRVYLLVTTYSVSSATSFLVLRIMPHNFQKPGPLFGVTLGSLTTPSVSSLSLCLRVVWPSIPFRFPVNSISA</sequence>
<dbReference type="AlphaFoldDB" id="A0A0C3BIS7"/>
<name>A0A0C3BIS7_SERVB</name>
<evidence type="ECO:0000313" key="3">
    <source>
        <dbReference type="Proteomes" id="UP000054097"/>
    </source>
</evidence>
<reference evidence="3" key="2">
    <citation type="submission" date="2015-01" db="EMBL/GenBank/DDBJ databases">
        <title>Evolutionary Origins and Diversification of the Mycorrhizal Mutualists.</title>
        <authorList>
            <consortium name="DOE Joint Genome Institute"/>
            <consortium name="Mycorrhizal Genomics Consortium"/>
            <person name="Kohler A."/>
            <person name="Kuo A."/>
            <person name="Nagy L.G."/>
            <person name="Floudas D."/>
            <person name="Copeland A."/>
            <person name="Barry K.W."/>
            <person name="Cichocki N."/>
            <person name="Veneault-Fourrey C."/>
            <person name="LaButti K."/>
            <person name="Lindquist E.A."/>
            <person name="Lipzen A."/>
            <person name="Lundell T."/>
            <person name="Morin E."/>
            <person name="Murat C."/>
            <person name="Riley R."/>
            <person name="Ohm R."/>
            <person name="Sun H."/>
            <person name="Tunlid A."/>
            <person name="Henrissat B."/>
            <person name="Grigoriev I.V."/>
            <person name="Hibbett D.S."/>
            <person name="Martin F."/>
        </authorList>
    </citation>
    <scope>NUCLEOTIDE SEQUENCE [LARGE SCALE GENOMIC DNA]</scope>
    <source>
        <strain evidence="3">MAFF 305830</strain>
    </source>
</reference>
<reference evidence="2 3" key="1">
    <citation type="submission" date="2014-04" db="EMBL/GenBank/DDBJ databases">
        <authorList>
            <consortium name="DOE Joint Genome Institute"/>
            <person name="Kuo A."/>
            <person name="Zuccaro A."/>
            <person name="Kohler A."/>
            <person name="Nagy L.G."/>
            <person name="Floudas D."/>
            <person name="Copeland A."/>
            <person name="Barry K.W."/>
            <person name="Cichocki N."/>
            <person name="Veneault-Fourrey C."/>
            <person name="LaButti K."/>
            <person name="Lindquist E.A."/>
            <person name="Lipzen A."/>
            <person name="Lundell T."/>
            <person name="Morin E."/>
            <person name="Murat C."/>
            <person name="Sun H."/>
            <person name="Tunlid A."/>
            <person name="Henrissat B."/>
            <person name="Grigoriev I.V."/>
            <person name="Hibbett D.S."/>
            <person name="Martin F."/>
            <person name="Nordberg H.P."/>
            <person name="Cantor M.N."/>
            <person name="Hua S.X."/>
        </authorList>
    </citation>
    <scope>NUCLEOTIDE SEQUENCE [LARGE SCALE GENOMIC DNA]</scope>
    <source>
        <strain evidence="2 3">MAFF 305830</strain>
    </source>
</reference>
<dbReference type="EMBL" id="KN824282">
    <property type="protein sequence ID" value="KIM31426.1"/>
    <property type="molecule type" value="Genomic_DNA"/>
</dbReference>
<evidence type="ECO:0000313" key="2">
    <source>
        <dbReference type="EMBL" id="KIM31426.1"/>
    </source>
</evidence>
<keyword evidence="1" id="KW-0812">Transmembrane</keyword>
<keyword evidence="3" id="KW-1185">Reference proteome</keyword>
<feature type="transmembrane region" description="Helical" evidence="1">
    <location>
        <begin position="54"/>
        <end position="77"/>
    </location>
</feature>
<protein>
    <submittedName>
        <fullName evidence="2">Uncharacterized protein</fullName>
    </submittedName>
</protein>
<organism evidence="2 3">
    <name type="scientific">Serendipita vermifera MAFF 305830</name>
    <dbReference type="NCBI Taxonomy" id="933852"/>
    <lineage>
        <taxon>Eukaryota</taxon>
        <taxon>Fungi</taxon>
        <taxon>Dikarya</taxon>
        <taxon>Basidiomycota</taxon>
        <taxon>Agaricomycotina</taxon>
        <taxon>Agaricomycetes</taxon>
        <taxon>Sebacinales</taxon>
        <taxon>Serendipitaceae</taxon>
        <taxon>Serendipita</taxon>
    </lineage>
</organism>
<dbReference type="Proteomes" id="UP000054097">
    <property type="component" value="Unassembled WGS sequence"/>
</dbReference>
<accession>A0A0C3BIS7</accession>
<keyword evidence="1" id="KW-1133">Transmembrane helix</keyword>
<dbReference type="HOGENOM" id="CLU_2428434_0_0_1"/>